<comment type="caution">
    <text evidence="2">The sequence shown here is derived from an EMBL/GenBank/DDBJ whole genome shotgun (WGS) entry which is preliminary data.</text>
</comment>
<feature type="transmembrane region" description="Helical" evidence="1">
    <location>
        <begin position="140"/>
        <end position="159"/>
    </location>
</feature>
<evidence type="ECO:0000256" key="1">
    <source>
        <dbReference type="SAM" id="Phobius"/>
    </source>
</evidence>
<sequence length="239" mass="24194">MRARLATGGGIGALARMRVEGYVRSGRVLAAAMAALIVLGVAYGGGAAQAGEAYGYSAAVLFPVLAAQAQMLLNTEPDVQRRLSMVAVGGLRREILAGALAAVVASLAVVAVAIVAPWPIGGITGPRSADDPGLLVGFTAGIWANLLLVLPAVALGALASRAAVGSTGLGLAVLASGCVMGYVVGVRDSMVWWLGPPLLPTARATVDGLDVPAMLGYTAQSLLWTAAAAAVYVWLRRRH</sequence>
<name>A0A8J3ZWN8_9ACTN</name>
<dbReference type="EMBL" id="BOPH01000049">
    <property type="protein sequence ID" value="GIJ68781.1"/>
    <property type="molecule type" value="Genomic_DNA"/>
</dbReference>
<protein>
    <recommendedName>
        <fullName evidence="4">Integral membrane protein</fullName>
    </recommendedName>
</protein>
<keyword evidence="1" id="KW-0812">Transmembrane</keyword>
<organism evidence="2 3">
    <name type="scientific">Virgisporangium ochraceum</name>
    <dbReference type="NCBI Taxonomy" id="65505"/>
    <lineage>
        <taxon>Bacteria</taxon>
        <taxon>Bacillati</taxon>
        <taxon>Actinomycetota</taxon>
        <taxon>Actinomycetes</taxon>
        <taxon>Micromonosporales</taxon>
        <taxon>Micromonosporaceae</taxon>
        <taxon>Virgisporangium</taxon>
    </lineage>
</organism>
<dbReference type="Proteomes" id="UP000635606">
    <property type="component" value="Unassembled WGS sequence"/>
</dbReference>
<keyword evidence="3" id="KW-1185">Reference proteome</keyword>
<dbReference type="AlphaFoldDB" id="A0A8J3ZWN8"/>
<feature type="transmembrane region" description="Helical" evidence="1">
    <location>
        <begin position="214"/>
        <end position="235"/>
    </location>
</feature>
<feature type="transmembrane region" description="Helical" evidence="1">
    <location>
        <begin position="28"/>
        <end position="48"/>
    </location>
</feature>
<evidence type="ECO:0008006" key="4">
    <source>
        <dbReference type="Google" id="ProtNLM"/>
    </source>
</evidence>
<feature type="transmembrane region" description="Helical" evidence="1">
    <location>
        <begin position="54"/>
        <end position="74"/>
    </location>
</feature>
<feature type="transmembrane region" description="Helical" evidence="1">
    <location>
        <begin position="171"/>
        <end position="194"/>
    </location>
</feature>
<evidence type="ECO:0000313" key="3">
    <source>
        <dbReference type="Proteomes" id="UP000635606"/>
    </source>
</evidence>
<gene>
    <name evidence="2" type="ORF">Voc01_036980</name>
</gene>
<proteinExistence type="predicted"/>
<accession>A0A8J3ZWN8</accession>
<reference evidence="2" key="1">
    <citation type="submission" date="2021-01" db="EMBL/GenBank/DDBJ databases">
        <title>Whole genome shotgun sequence of Virgisporangium ochraceum NBRC 16418.</title>
        <authorList>
            <person name="Komaki H."/>
            <person name="Tamura T."/>
        </authorList>
    </citation>
    <scope>NUCLEOTIDE SEQUENCE</scope>
    <source>
        <strain evidence="2">NBRC 16418</strain>
    </source>
</reference>
<keyword evidence="1" id="KW-0472">Membrane</keyword>
<feature type="transmembrane region" description="Helical" evidence="1">
    <location>
        <begin position="95"/>
        <end position="120"/>
    </location>
</feature>
<dbReference type="RefSeq" id="WP_239160301.1">
    <property type="nucleotide sequence ID" value="NZ_BOPH01000049.1"/>
</dbReference>
<evidence type="ECO:0000313" key="2">
    <source>
        <dbReference type="EMBL" id="GIJ68781.1"/>
    </source>
</evidence>
<keyword evidence="1" id="KW-1133">Transmembrane helix</keyword>